<dbReference type="EMBL" id="CAADFY010000253">
    <property type="protein sequence ID" value="VFK61338.1"/>
    <property type="molecule type" value="Genomic_DNA"/>
</dbReference>
<evidence type="ECO:0000313" key="3">
    <source>
        <dbReference type="EMBL" id="VFK70250.1"/>
    </source>
</evidence>
<evidence type="ECO:0000259" key="1">
    <source>
        <dbReference type="Pfam" id="PF01695"/>
    </source>
</evidence>
<name>A0A451A5N2_9GAMM</name>
<protein>
    <submittedName>
        <fullName evidence="2">IstB-like ATP binding N-terminal</fullName>
    </submittedName>
</protein>
<proteinExistence type="predicted"/>
<gene>
    <name evidence="3" type="ORF">BECKTUN1418E_GA0071001_12514</name>
    <name evidence="2" type="ORF">BECKTUN1418F_GA0071002_12535</name>
</gene>
<dbReference type="GO" id="GO:0005524">
    <property type="term" value="F:ATP binding"/>
    <property type="evidence" value="ECO:0007669"/>
    <property type="project" value="InterPro"/>
</dbReference>
<organism evidence="2">
    <name type="scientific">Candidatus Kentrum sp. TUN</name>
    <dbReference type="NCBI Taxonomy" id="2126343"/>
    <lineage>
        <taxon>Bacteria</taxon>
        <taxon>Pseudomonadati</taxon>
        <taxon>Pseudomonadota</taxon>
        <taxon>Gammaproteobacteria</taxon>
        <taxon>Candidatus Kentrum</taxon>
    </lineage>
</organism>
<dbReference type="Pfam" id="PF01695">
    <property type="entry name" value="IstB_IS21"/>
    <property type="match status" value="1"/>
</dbReference>
<evidence type="ECO:0000313" key="2">
    <source>
        <dbReference type="EMBL" id="VFK61338.1"/>
    </source>
</evidence>
<reference evidence="2" key="1">
    <citation type="submission" date="2019-02" db="EMBL/GenBank/DDBJ databases">
        <authorList>
            <person name="Gruber-Vodicka R. H."/>
            <person name="Seah K. B. B."/>
        </authorList>
    </citation>
    <scope>NUCLEOTIDE SEQUENCE</scope>
    <source>
        <strain evidence="3">BECK_BY2</strain>
        <strain evidence="2">BECK_BY3</strain>
    </source>
</reference>
<accession>A0A451A5N2</accession>
<dbReference type="InterPro" id="IPR002611">
    <property type="entry name" value="IstB_ATP-bd"/>
</dbReference>
<dbReference type="EMBL" id="CAADFV010000251">
    <property type="protein sequence ID" value="VFK70250.1"/>
    <property type="molecule type" value="Genomic_DNA"/>
</dbReference>
<feature type="domain" description="IstB-like ATP-binding" evidence="1">
    <location>
        <begin position="8"/>
        <end position="57"/>
    </location>
</feature>
<sequence length="63" mass="7385">MHTQWIEQLHTLKLTGMATALSLQWEQPTTYADLSFEERLGMLIEREVLDRENRRLKPSVADS</sequence>
<dbReference type="AlphaFoldDB" id="A0A451A5N2"/>